<dbReference type="GO" id="GO:0046872">
    <property type="term" value="F:metal ion binding"/>
    <property type="evidence" value="ECO:0007669"/>
    <property type="project" value="UniProtKB-KW"/>
</dbReference>
<reference evidence="3 4" key="1">
    <citation type="journal article" date="2012" name="Nucleic Acids Res.">
        <title>Sequencing of the smallest Apicomplexan genome from the human pathogen Babesia microti.</title>
        <authorList>
            <person name="Cornillot E."/>
            <person name="Hadj-Kaddour K."/>
            <person name="Dassouli A."/>
            <person name="Noel B."/>
            <person name="Ranwez V."/>
            <person name="Vacherie B."/>
            <person name="Augagneur Y."/>
            <person name="Bres V."/>
            <person name="Duclos A."/>
            <person name="Randazzo S."/>
            <person name="Carcy B."/>
            <person name="Debierre-Grockiego F."/>
            <person name="Delbecq S."/>
            <person name="Moubri-Menage K."/>
            <person name="Shams-Eldin H."/>
            <person name="Usmani-Brown S."/>
            <person name="Bringaud F."/>
            <person name="Wincker P."/>
            <person name="Vivares C.P."/>
            <person name="Schwarz R.T."/>
            <person name="Schetters T.P."/>
            <person name="Krause P.J."/>
            <person name="Gorenflot A."/>
            <person name="Berry V."/>
            <person name="Barbe V."/>
            <person name="Ben Mamoun C."/>
        </authorList>
    </citation>
    <scope>NUCLEOTIDE SEQUENCE [LARGE SCALE GENOMIC DNA]</scope>
    <source>
        <strain evidence="3 4">RI</strain>
    </source>
</reference>
<evidence type="ECO:0000313" key="3">
    <source>
        <dbReference type="EMBL" id="SIO73909.1"/>
    </source>
</evidence>
<evidence type="ECO:0000256" key="1">
    <source>
        <dbReference type="ARBA" id="ARBA00022801"/>
    </source>
</evidence>
<dbReference type="EMBL" id="LN871599">
    <property type="protein sequence ID" value="SIO73909.1"/>
    <property type="molecule type" value="Genomic_DNA"/>
</dbReference>
<dbReference type="VEuPathDB" id="PiroplasmaDB:BmR1_04g09620"/>
<dbReference type="GO" id="GO:0052717">
    <property type="term" value="F:tRNA-specific adenosine-34 deaminase activity"/>
    <property type="evidence" value="ECO:0007669"/>
    <property type="project" value="UniProtKB-EC"/>
</dbReference>
<evidence type="ECO:0000313" key="4">
    <source>
        <dbReference type="Proteomes" id="UP000002899"/>
    </source>
</evidence>
<feature type="domain" description="CMP/dCMP-type deaminase" evidence="2">
    <location>
        <begin position="1"/>
        <end position="104"/>
    </location>
</feature>
<name>A0A1N6LYF6_BABMR</name>
<evidence type="ECO:0000259" key="2">
    <source>
        <dbReference type="PROSITE" id="PS51747"/>
    </source>
</evidence>
<dbReference type="RefSeq" id="XP_021337959.1">
    <property type="nucleotide sequence ID" value="XM_021482804.1"/>
</dbReference>
<dbReference type="GO" id="GO:0002100">
    <property type="term" value="P:tRNA wobble adenosine to inosine editing"/>
    <property type="evidence" value="ECO:0007669"/>
    <property type="project" value="InterPro"/>
</dbReference>
<dbReference type="SUPFAM" id="SSF53927">
    <property type="entry name" value="Cytidine deaminase-like"/>
    <property type="match status" value="1"/>
</dbReference>
<keyword evidence="1 3" id="KW-0378">Hydrolase</keyword>
<dbReference type="AlphaFoldDB" id="A0A1N6LYF6"/>
<dbReference type="PANTHER" id="PTHR11079">
    <property type="entry name" value="CYTOSINE DEAMINASE FAMILY MEMBER"/>
    <property type="match status" value="1"/>
</dbReference>
<dbReference type="CDD" id="cd01285">
    <property type="entry name" value="nucleoside_deaminase"/>
    <property type="match status" value="1"/>
</dbReference>
<dbReference type="InterPro" id="IPR016193">
    <property type="entry name" value="Cytidine_deaminase-like"/>
</dbReference>
<proteinExistence type="predicted"/>
<accession>A0A1N6LYF6</accession>
<protein>
    <submittedName>
        <fullName evidence="3">Atrazine degradation</fullName>
        <ecNumber evidence="3">3.5.4.-</ecNumber>
    </submittedName>
</protein>
<dbReference type="Pfam" id="PF00383">
    <property type="entry name" value="dCMP_cyt_deam_1"/>
    <property type="match status" value="1"/>
</dbReference>
<dbReference type="Gene3D" id="3.40.140.10">
    <property type="entry name" value="Cytidine Deaminase, domain 2"/>
    <property type="match status" value="1"/>
</dbReference>
<dbReference type="OrthoDB" id="1701769at2759"/>
<dbReference type="KEGG" id="bmic:BmR1_04g09620"/>
<dbReference type="InterPro" id="IPR002125">
    <property type="entry name" value="CMP_dCMP_dom"/>
</dbReference>
<dbReference type="PANTHER" id="PTHR11079:SF149">
    <property type="entry name" value="TRNA-SPECIFIC ADENOSINE DEAMINASE 2"/>
    <property type="match status" value="1"/>
</dbReference>
<gene>
    <name evidence="3" type="ORF">BmR1_04g09620</name>
</gene>
<keyword evidence="4" id="KW-1185">Reference proteome</keyword>
<sequence>MDIAMSEARYALDAGEVPVGCCILDKNSNLIAKASNNTNRSGNATEHCEMIVLRRILASKIDASKCVLYVTCEPCIMCVSALQECGIGKVVYGCPNPRFGGCGSVLTVHKGYGRFPPLQVEPGVMAKEAVEMLQEFYSTGNPRAPENKRKRPLKL</sequence>
<reference evidence="3 4" key="2">
    <citation type="journal article" date="2013" name="PLoS ONE">
        <title>Whole genome mapping and re-organization of the nuclear and mitochondrial genomes of Babesia microti isolates.</title>
        <authorList>
            <person name="Cornillot E."/>
            <person name="Dassouli A."/>
            <person name="Garg A."/>
            <person name="Pachikara N."/>
            <person name="Randazzo S."/>
            <person name="Depoix D."/>
            <person name="Carcy B."/>
            <person name="Delbecq S."/>
            <person name="Frutos R."/>
            <person name="Silva J.C."/>
            <person name="Sutton R."/>
            <person name="Krause P.J."/>
            <person name="Mamoun C.B."/>
        </authorList>
    </citation>
    <scope>NUCLEOTIDE SEQUENCE [LARGE SCALE GENOMIC DNA]</scope>
    <source>
        <strain evidence="3 4">RI</strain>
    </source>
</reference>
<dbReference type="EC" id="3.5.4.-" evidence="3"/>
<dbReference type="PROSITE" id="PS51747">
    <property type="entry name" value="CYT_DCMP_DEAMINASES_2"/>
    <property type="match status" value="1"/>
</dbReference>
<dbReference type="GeneID" id="24426547"/>
<organism evidence="3 4">
    <name type="scientific">Babesia microti (strain RI)</name>
    <dbReference type="NCBI Taxonomy" id="1133968"/>
    <lineage>
        <taxon>Eukaryota</taxon>
        <taxon>Sar</taxon>
        <taxon>Alveolata</taxon>
        <taxon>Apicomplexa</taxon>
        <taxon>Aconoidasida</taxon>
        <taxon>Piroplasmida</taxon>
        <taxon>Babesiidae</taxon>
        <taxon>Babesia</taxon>
    </lineage>
</organism>
<reference evidence="3 4" key="3">
    <citation type="journal article" date="2016" name="Sci. Rep.">
        <title>Genome-wide diversity and gene expression profiling of Babesia microti isolates identify polymorphic genes that mediate host-pathogen interactions.</title>
        <authorList>
            <person name="Silva J.C."/>
            <person name="Cornillot E."/>
            <person name="McCracken C."/>
            <person name="Usmani-Brown S."/>
            <person name="Dwivedi A."/>
            <person name="Ifeonu O.O."/>
            <person name="Crabtree J."/>
            <person name="Gotia H.T."/>
            <person name="Virji A.Z."/>
            <person name="Reynes C."/>
            <person name="Colinge J."/>
            <person name="Kumar V."/>
            <person name="Lawres L."/>
            <person name="Pazzi J.E."/>
            <person name="Pablo J.V."/>
            <person name="Hung C."/>
            <person name="Brancato J."/>
            <person name="Kumari P."/>
            <person name="Orvis J."/>
            <person name="Tretina K."/>
            <person name="Chibucos M."/>
            <person name="Ott S."/>
            <person name="Sadzewicz L."/>
            <person name="Sengamalay N."/>
            <person name="Shetty A.C."/>
            <person name="Su Q."/>
            <person name="Tallon L."/>
            <person name="Fraser C.M."/>
            <person name="Frutos R."/>
            <person name="Molina D.M."/>
            <person name="Krause P.J."/>
            <person name="Ben Mamoun C."/>
        </authorList>
    </citation>
    <scope>NUCLEOTIDE SEQUENCE [LARGE SCALE GENOMIC DNA]</scope>
    <source>
        <strain evidence="3 4">RI</strain>
    </source>
</reference>
<dbReference type="Proteomes" id="UP000002899">
    <property type="component" value="Chromosome IV"/>
</dbReference>